<proteinExistence type="predicted"/>
<dbReference type="InterPro" id="IPR032675">
    <property type="entry name" value="LRR_dom_sf"/>
</dbReference>
<dbReference type="InterPro" id="IPR053781">
    <property type="entry name" value="F-box_AtFBL13-like"/>
</dbReference>
<protein>
    <recommendedName>
        <fullName evidence="1">F-box domain-containing protein</fullName>
    </recommendedName>
</protein>
<dbReference type="Proteomes" id="UP001497457">
    <property type="component" value="Chromosome 24b"/>
</dbReference>
<dbReference type="SUPFAM" id="SSF52047">
    <property type="entry name" value="RNI-like"/>
    <property type="match status" value="1"/>
</dbReference>
<name>A0ABC9AZV2_9POAL</name>
<dbReference type="SUPFAM" id="SSF81383">
    <property type="entry name" value="F-box domain"/>
    <property type="match status" value="1"/>
</dbReference>
<evidence type="ECO:0000313" key="3">
    <source>
        <dbReference type="Proteomes" id="UP001497457"/>
    </source>
</evidence>
<dbReference type="CDD" id="cd22160">
    <property type="entry name" value="F-box_AtFBL13-like"/>
    <property type="match status" value="1"/>
</dbReference>
<dbReference type="InterPro" id="IPR055302">
    <property type="entry name" value="F-box_dom-containing"/>
</dbReference>
<dbReference type="Gene3D" id="1.20.1280.50">
    <property type="match status" value="1"/>
</dbReference>
<reference evidence="2" key="1">
    <citation type="submission" date="2024-10" db="EMBL/GenBank/DDBJ databases">
        <authorList>
            <person name="Ryan C."/>
        </authorList>
    </citation>
    <scope>NUCLEOTIDE SEQUENCE [LARGE SCALE GENOMIC DNA]</scope>
</reference>
<dbReference type="PROSITE" id="PS50181">
    <property type="entry name" value="FBOX"/>
    <property type="match status" value="1"/>
</dbReference>
<evidence type="ECO:0000259" key="1">
    <source>
        <dbReference type="PROSITE" id="PS50181"/>
    </source>
</evidence>
<dbReference type="PANTHER" id="PTHR32141">
    <property type="match status" value="1"/>
</dbReference>
<sequence length="591" mass="66095">MATAGAGRLLSDLPDDVLRRILFLVPGKEAASAALLSRRWRSLWRTSGAVYLDSRSFYRRSTSQEQAEQSLGWGYDLPWGWDHWESERESFIHGAEKALAAAAAAVPIKRLTLVFKFETPGLLELDTDQHLIGPVVSNPAARRVEELHVEVGYCIRRPLGFGSLPSEALRVLRLVSCRLLAGGGAFPSLAELHLRDCTFSGVGLQGIADAAPQLATLHLESSYLSDAHEAAVLHTPPVQGPRSHRLVFPAVTALMFVDCSNSFPRDDDAVLELDVPRLQSLKYKGAVQRTDQLSLKTPSGMIHVDLHLVEDYNARGNVSVPILFWQFIKNLSTTMILKVKLDFSMDRVAPENQDELVCKRDKLFHNLERLELDAQYSPASEATFVVLATLLHSCPVVRDLRLELSKGISWMRYFSIDQEARADFDNSVNRFRHRRSPTILLGGQGDHNYETFDMPVLSKQSFSCLQSCLRRVSLHFCMEPVQLAKFFAKEAMVLEELNINDGSQKMREHLNNSVRIWTANSAKKKDLANNVVLALEAWNVERGRVPRSGNFVPKRGTGTAGNVVPKPYGTCSDVVRDMETVRRRSRSKPGL</sequence>
<dbReference type="SMART" id="SM00256">
    <property type="entry name" value="FBOX"/>
    <property type="match status" value="1"/>
</dbReference>
<evidence type="ECO:0000313" key="2">
    <source>
        <dbReference type="EMBL" id="CAL4990224.1"/>
    </source>
</evidence>
<dbReference type="EMBL" id="OZ075134">
    <property type="protein sequence ID" value="CAL4990224.1"/>
    <property type="molecule type" value="Genomic_DNA"/>
</dbReference>
<keyword evidence="3" id="KW-1185">Reference proteome</keyword>
<gene>
    <name evidence="2" type="ORF">URODEC1_LOCUS60156</name>
</gene>
<organism evidence="2 3">
    <name type="scientific">Urochloa decumbens</name>
    <dbReference type="NCBI Taxonomy" id="240449"/>
    <lineage>
        <taxon>Eukaryota</taxon>
        <taxon>Viridiplantae</taxon>
        <taxon>Streptophyta</taxon>
        <taxon>Embryophyta</taxon>
        <taxon>Tracheophyta</taxon>
        <taxon>Spermatophyta</taxon>
        <taxon>Magnoliopsida</taxon>
        <taxon>Liliopsida</taxon>
        <taxon>Poales</taxon>
        <taxon>Poaceae</taxon>
        <taxon>PACMAD clade</taxon>
        <taxon>Panicoideae</taxon>
        <taxon>Panicodae</taxon>
        <taxon>Paniceae</taxon>
        <taxon>Melinidinae</taxon>
        <taxon>Urochloa</taxon>
    </lineage>
</organism>
<dbReference type="PANTHER" id="PTHR32141:SF26">
    <property type="entry name" value="OS08G0328600 PROTEIN"/>
    <property type="match status" value="1"/>
</dbReference>
<dbReference type="AlphaFoldDB" id="A0ABC9AZV2"/>
<dbReference type="Gene3D" id="3.80.10.10">
    <property type="entry name" value="Ribonuclease Inhibitor"/>
    <property type="match status" value="1"/>
</dbReference>
<dbReference type="InterPro" id="IPR001810">
    <property type="entry name" value="F-box_dom"/>
</dbReference>
<dbReference type="Pfam" id="PF00646">
    <property type="entry name" value="F-box"/>
    <property type="match status" value="1"/>
</dbReference>
<dbReference type="InterPro" id="IPR036047">
    <property type="entry name" value="F-box-like_dom_sf"/>
</dbReference>
<feature type="domain" description="F-box" evidence="1">
    <location>
        <begin position="7"/>
        <end position="54"/>
    </location>
</feature>
<accession>A0ABC9AZV2</accession>